<evidence type="ECO:0000256" key="1">
    <source>
        <dbReference type="SAM" id="MobiDB-lite"/>
    </source>
</evidence>
<proteinExistence type="predicted"/>
<feature type="transmembrane region" description="Helical" evidence="2">
    <location>
        <begin position="224"/>
        <end position="245"/>
    </location>
</feature>
<reference evidence="3 4" key="1">
    <citation type="submission" date="2016-09" db="EMBL/GenBank/DDBJ databases">
        <title>Extensive genetic diversity and differential bi-allelic expression allows diatom success in the polar Southern Ocean.</title>
        <authorList>
            <consortium name="DOE Joint Genome Institute"/>
            <person name="Mock T."/>
            <person name="Otillar R.P."/>
            <person name="Strauss J."/>
            <person name="Dupont C."/>
            <person name="Frickenhaus S."/>
            <person name="Maumus F."/>
            <person name="Mcmullan M."/>
            <person name="Sanges R."/>
            <person name="Schmutz J."/>
            <person name="Toseland A."/>
            <person name="Valas R."/>
            <person name="Veluchamy A."/>
            <person name="Ward B.J."/>
            <person name="Allen A."/>
            <person name="Barry K."/>
            <person name="Falciatore A."/>
            <person name="Ferrante M."/>
            <person name="Fortunato A.E."/>
            <person name="Gloeckner G."/>
            <person name="Gruber A."/>
            <person name="Hipkin R."/>
            <person name="Janech M."/>
            <person name="Kroth P."/>
            <person name="Leese F."/>
            <person name="Lindquist E."/>
            <person name="Lyon B.R."/>
            <person name="Martin J."/>
            <person name="Mayer C."/>
            <person name="Parker M."/>
            <person name="Quesneville H."/>
            <person name="Raymond J."/>
            <person name="Uhlig C."/>
            <person name="Valentin K.U."/>
            <person name="Worden A.Z."/>
            <person name="Armbrust E.V."/>
            <person name="Bowler C."/>
            <person name="Green B."/>
            <person name="Moulton V."/>
            <person name="Van Oosterhout C."/>
            <person name="Grigoriev I."/>
        </authorList>
    </citation>
    <scope>NUCLEOTIDE SEQUENCE [LARGE SCALE GENOMIC DNA]</scope>
    <source>
        <strain evidence="3 4">CCMP1102</strain>
    </source>
</reference>
<dbReference type="AlphaFoldDB" id="A0A1E7ELY2"/>
<evidence type="ECO:0000313" key="4">
    <source>
        <dbReference type="Proteomes" id="UP000095751"/>
    </source>
</evidence>
<dbReference type="OrthoDB" id="47465at2759"/>
<dbReference type="EMBL" id="KV784394">
    <property type="protein sequence ID" value="OEU06939.1"/>
    <property type="molecule type" value="Genomic_DNA"/>
</dbReference>
<gene>
    <name evidence="3" type="ORF">FRACYDRAFT_229923</name>
</gene>
<feature type="compositionally biased region" description="Low complexity" evidence="1">
    <location>
        <begin position="1"/>
        <end position="22"/>
    </location>
</feature>
<evidence type="ECO:0008006" key="5">
    <source>
        <dbReference type="Google" id="ProtNLM"/>
    </source>
</evidence>
<organism evidence="3 4">
    <name type="scientific">Fragilariopsis cylindrus CCMP1102</name>
    <dbReference type="NCBI Taxonomy" id="635003"/>
    <lineage>
        <taxon>Eukaryota</taxon>
        <taxon>Sar</taxon>
        <taxon>Stramenopiles</taxon>
        <taxon>Ochrophyta</taxon>
        <taxon>Bacillariophyta</taxon>
        <taxon>Bacillariophyceae</taxon>
        <taxon>Bacillariophycidae</taxon>
        <taxon>Bacillariales</taxon>
        <taxon>Bacillariaceae</taxon>
        <taxon>Fragilariopsis</taxon>
    </lineage>
</organism>
<feature type="region of interest" description="Disordered" evidence="1">
    <location>
        <begin position="1"/>
        <end position="44"/>
    </location>
</feature>
<dbReference type="InParanoid" id="A0A1E7ELY2"/>
<protein>
    <recommendedName>
        <fullName evidence="5">Transmembrane protein</fullName>
    </recommendedName>
</protein>
<dbReference type="Proteomes" id="UP000095751">
    <property type="component" value="Unassembled WGS sequence"/>
</dbReference>
<sequence length="359" mass="40501">MGRKSSSSTTTTAAATATTTSSRGVERFSSSIYDSQQQQQQNEQQLKKKTYDEILIPLLAKRSFHLPNNSKLEDWIQWMKNNHIILGICCHHPLHPIETWERFIVLLGSIAFALVATNIAYIWDWYDGNEYEFNPNHIIYTFNFGNGGDGDDNSVDDNIDGDDGISASSMSGINITYGMVLLWTFGCTFHSIFDILVWNLSACACCHPGGRYGTTLIAKKCHDLGSYLLIPFIVLLLGLAGYSSYLRIMNSNTELEDVYEDDMITSITNGKLGKFSFFLRFGIELLLAWFVFFPLLSTLLFSGILGCKTLPLLGGRPYDRKKLLQQLEKEELELTTTSNNNTATNVVEQQPIRHSYTRF</sequence>
<keyword evidence="2" id="KW-0812">Transmembrane</keyword>
<keyword evidence="4" id="KW-1185">Reference proteome</keyword>
<feature type="transmembrane region" description="Helical" evidence="2">
    <location>
        <begin position="180"/>
        <end position="203"/>
    </location>
</feature>
<evidence type="ECO:0000313" key="3">
    <source>
        <dbReference type="EMBL" id="OEU06939.1"/>
    </source>
</evidence>
<feature type="transmembrane region" description="Helical" evidence="2">
    <location>
        <begin position="103"/>
        <end position="123"/>
    </location>
</feature>
<accession>A0A1E7ELY2</accession>
<evidence type="ECO:0000256" key="2">
    <source>
        <dbReference type="SAM" id="Phobius"/>
    </source>
</evidence>
<keyword evidence="2" id="KW-1133">Transmembrane helix</keyword>
<keyword evidence="2" id="KW-0472">Membrane</keyword>
<dbReference type="KEGG" id="fcy:FRACYDRAFT_229923"/>
<name>A0A1E7ELY2_9STRA</name>
<feature type="transmembrane region" description="Helical" evidence="2">
    <location>
        <begin position="286"/>
        <end position="313"/>
    </location>
</feature>